<dbReference type="Proteomes" id="UP000334340">
    <property type="component" value="Unassembled WGS sequence"/>
</dbReference>
<evidence type="ECO:0000313" key="3">
    <source>
        <dbReference type="Proteomes" id="UP000334340"/>
    </source>
</evidence>
<sequence length="120" mass="13242">MRVLVDTSIWVQHLRRGESRLAAMLEVGEVLCHPFVIGELACGQLGNRHEILALLAALPQARVADHAELLHLIDEHRLYGRGLGWVDVHLLGSGLLSSCDLWTTDRALQDASRRLGIAAH</sequence>
<evidence type="ECO:0000259" key="1">
    <source>
        <dbReference type="Pfam" id="PF01850"/>
    </source>
</evidence>
<dbReference type="InterPro" id="IPR029060">
    <property type="entry name" value="PIN-like_dom_sf"/>
</dbReference>
<dbReference type="Pfam" id="PF01850">
    <property type="entry name" value="PIN"/>
    <property type="match status" value="1"/>
</dbReference>
<dbReference type="InterPro" id="IPR002716">
    <property type="entry name" value="PIN_dom"/>
</dbReference>
<dbReference type="SUPFAM" id="SSF88723">
    <property type="entry name" value="PIN domain-like"/>
    <property type="match status" value="1"/>
</dbReference>
<dbReference type="AlphaFoldDB" id="A0A564ZHT0"/>
<proteinExistence type="predicted"/>
<feature type="domain" description="PIN" evidence="1">
    <location>
        <begin position="3"/>
        <end position="111"/>
    </location>
</feature>
<dbReference type="EMBL" id="CABIKM010000020">
    <property type="protein sequence ID" value="VUZ84900.1"/>
    <property type="molecule type" value="Genomic_DNA"/>
</dbReference>
<gene>
    <name evidence="2" type="ORF">MELA_01275</name>
</gene>
<dbReference type="Gene3D" id="3.40.50.1010">
    <property type="entry name" value="5'-nuclease"/>
    <property type="match status" value="1"/>
</dbReference>
<protein>
    <submittedName>
        <fullName evidence="2">Twitching motility protein PilT</fullName>
    </submittedName>
</protein>
<accession>A0A564ZHT0</accession>
<reference evidence="2 3" key="1">
    <citation type="submission" date="2019-07" db="EMBL/GenBank/DDBJ databases">
        <authorList>
            <person name="Cremers G."/>
        </authorList>
    </citation>
    <scope>NUCLEOTIDE SEQUENCE [LARGE SCALE GENOMIC DNA]</scope>
</reference>
<name>A0A564ZHT0_9BACT</name>
<keyword evidence="3" id="KW-1185">Reference proteome</keyword>
<evidence type="ECO:0000313" key="2">
    <source>
        <dbReference type="EMBL" id="VUZ84900.1"/>
    </source>
</evidence>
<organism evidence="2 3">
    <name type="scientific">Candidatus Methylomirabilis lanthanidiphila</name>
    <dbReference type="NCBI Taxonomy" id="2211376"/>
    <lineage>
        <taxon>Bacteria</taxon>
        <taxon>Candidatus Methylomirabilota</taxon>
        <taxon>Candidatus Methylomirabilia</taxon>
        <taxon>Candidatus Methylomirabilales</taxon>
        <taxon>Candidatus Methylomirabilaceae</taxon>
        <taxon>Candidatus Methylomirabilis</taxon>
    </lineage>
</organism>